<reference evidence="2 3" key="1">
    <citation type="submission" date="2024-06" db="EMBL/GenBank/DDBJ databases">
        <authorList>
            <person name="Tuo L."/>
        </authorList>
    </citation>
    <scope>NUCLEOTIDE SEQUENCE [LARGE SCALE GENOMIC DNA]</scope>
    <source>
        <strain evidence="2 3">ZMM04-5</strain>
    </source>
</reference>
<feature type="transmembrane region" description="Helical" evidence="1">
    <location>
        <begin position="6"/>
        <end position="28"/>
    </location>
</feature>
<feature type="transmembrane region" description="Helical" evidence="1">
    <location>
        <begin position="40"/>
        <end position="62"/>
    </location>
</feature>
<dbReference type="InterPro" id="IPR010721">
    <property type="entry name" value="UstE-like"/>
</dbReference>
<gene>
    <name evidence="2" type="ORF">ABUE31_03350</name>
</gene>
<proteinExistence type="predicted"/>
<dbReference type="Pfam" id="PF06966">
    <property type="entry name" value="DUF1295"/>
    <property type="match status" value="1"/>
</dbReference>
<evidence type="ECO:0000256" key="1">
    <source>
        <dbReference type="SAM" id="Phobius"/>
    </source>
</evidence>
<sequence length="270" mass="29682">MTVSAFLTTLLCVTVALAAGMTLAWLIWRRTRNSGWVDAIWTLGLGLVGVMAAILPATGGAALVERRFLVAAMAGIWALRLGAHIARRTRGISDDPRYARLLDGWGADAPRQMFFLLQMQALVSIPLGLAMVLAAANPDPMVRLQDWLALIVMTGAIAGEATADRQLRSFATNPANLREVCDAGLWRWSRHPNYFFEWLGWVAYPLLAIGTWPWGWLALAAPACMYWLLAHVSGIPPLEDHMIATRGAAYRAYQSRTSAFFPRPPLPEKG</sequence>
<dbReference type="PANTHER" id="PTHR32251:SF17">
    <property type="entry name" value="STEROID 5-ALPHA REDUCTASE C-TERMINAL DOMAIN-CONTAINING PROTEIN"/>
    <property type="match status" value="1"/>
</dbReference>
<dbReference type="Proteomes" id="UP001556196">
    <property type="component" value="Unassembled WGS sequence"/>
</dbReference>
<keyword evidence="1" id="KW-0812">Transmembrane</keyword>
<dbReference type="PROSITE" id="PS50244">
    <property type="entry name" value="S5A_REDUCTASE"/>
    <property type="match status" value="1"/>
</dbReference>
<feature type="transmembrane region" description="Helical" evidence="1">
    <location>
        <begin position="202"/>
        <end position="229"/>
    </location>
</feature>
<keyword evidence="1" id="KW-0472">Membrane</keyword>
<evidence type="ECO:0000313" key="3">
    <source>
        <dbReference type="Proteomes" id="UP001556196"/>
    </source>
</evidence>
<feature type="transmembrane region" description="Helical" evidence="1">
    <location>
        <begin position="114"/>
        <end position="136"/>
    </location>
</feature>
<protein>
    <submittedName>
        <fullName evidence="2">DUF1295 domain-containing protein</fullName>
    </submittedName>
</protein>
<dbReference type="PANTHER" id="PTHR32251">
    <property type="entry name" value="3-OXO-5-ALPHA-STEROID 4-DEHYDROGENASE"/>
    <property type="match status" value="1"/>
</dbReference>
<name>A0ABV3QVR3_9HYPH</name>
<comment type="caution">
    <text evidence="2">The sequence shown here is derived from an EMBL/GenBank/DDBJ whole genome shotgun (WGS) entry which is preliminary data.</text>
</comment>
<dbReference type="EMBL" id="JBFOCI010000001">
    <property type="protein sequence ID" value="MEW9805018.1"/>
    <property type="molecule type" value="Genomic_DNA"/>
</dbReference>
<feature type="transmembrane region" description="Helical" evidence="1">
    <location>
        <begin position="68"/>
        <end position="86"/>
    </location>
</feature>
<dbReference type="RefSeq" id="WP_367722069.1">
    <property type="nucleotide sequence ID" value="NZ_JBFOCI010000001.1"/>
</dbReference>
<evidence type="ECO:0000313" key="2">
    <source>
        <dbReference type="EMBL" id="MEW9805018.1"/>
    </source>
</evidence>
<accession>A0ABV3QVR3</accession>
<organism evidence="2 3">
    <name type="scientific">Mesorhizobium marinum</name>
    <dbReference type="NCBI Taxonomy" id="3228790"/>
    <lineage>
        <taxon>Bacteria</taxon>
        <taxon>Pseudomonadati</taxon>
        <taxon>Pseudomonadota</taxon>
        <taxon>Alphaproteobacteria</taxon>
        <taxon>Hyphomicrobiales</taxon>
        <taxon>Phyllobacteriaceae</taxon>
        <taxon>Mesorhizobium</taxon>
    </lineage>
</organism>
<dbReference type="Gene3D" id="1.20.120.1630">
    <property type="match status" value="1"/>
</dbReference>
<keyword evidence="3" id="KW-1185">Reference proteome</keyword>
<keyword evidence="1" id="KW-1133">Transmembrane helix</keyword>